<evidence type="ECO:0000313" key="1">
    <source>
        <dbReference type="EMBL" id="VDC27446.1"/>
    </source>
</evidence>
<name>A0A3P5XFQ2_9BACL</name>
<reference evidence="1 2" key="1">
    <citation type="submission" date="2018-11" db="EMBL/GenBank/DDBJ databases">
        <authorList>
            <person name="Criscuolo A."/>
        </authorList>
    </citation>
    <scope>NUCLEOTIDE SEQUENCE [LARGE SCALE GENOMIC DNA]</scope>
    <source>
        <strain evidence="1">ATB-66</strain>
    </source>
</reference>
<dbReference type="EMBL" id="UXAV01000039">
    <property type="protein sequence ID" value="VDC27446.1"/>
    <property type="molecule type" value="Genomic_DNA"/>
</dbReference>
<evidence type="ECO:0008006" key="3">
    <source>
        <dbReference type="Google" id="ProtNLM"/>
    </source>
</evidence>
<keyword evidence="2" id="KW-1185">Reference proteome</keyword>
<protein>
    <recommendedName>
        <fullName evidence="3">DUF2642 domain-containing protein</fullName>
    </recommendedName>
</protein>
<dbReference type="AlphaFoldDB" id="A0A3P5XFQ2"/>
<sequence>MSKPNESQPINDIREAAIIKHFRKNIEKRVFILTEAFPFMYIGKIVNVVEDLVEILVQTTSIPALEGKTWIVHIHSIDVFYIETGVGAKIPDLKD</sequence>
<evidence type="ECO:0000313" key="2">
    <source>
        <dbReference type="Proteomes" id="UP000270468"/>
    </source>
</evidence>
<organism evidence="1 2">
    <name type="scientific">Filibacter tadaridae</name>
    <dbReference type="NCBI Taxonomy" id="2483811"/>
    <lineage>
        <taxon>Bacteria</taxon>
        <taxon>Bacillati</taxon>
        <taxon>Bacillota</taxon>
        <taxon>Bacilli</taxon>
        <taxon>Bacillales</taxon>
        <taxon>Caryophanaceae</taxon>
        <taxon>Filibacter</taxon>
    </lineage>
</organism>
<accession>A0A3P5XFQ2</accession>
<dbReference type="Proteomes" id="UP000270468">
    <property type="component" value="Unassembled WGS sequence"/>
</dbReference>
<proteinExistence type="predicted"/>
<dbReference type="RefSeq" id="WP_124069951.1">
    <property type="nucleotide sequence ID" value="NZ_CBCRXF010000001.1"/>
</dbReference>
<gene>
    <name evidence="1" type="ORF">FILTAD_01570</name>
</gene>
<dbReference type="OrthoDB" id="2439638at2"/>